<organism evidence="2 3">
    <name type="scientific">Steinernema carpocapsae</name>
    <name type="common">Entomopathogenic nematode</name>
    <dbReference type="NCBI Taxonomy" id="34508"/>
    <lineage>
        <taxon>Eukaryota</taxon>
        <taxon>Metazoa</taxon>
        <taxon>Ecdysozoa</taxon>
        <taxon>Nematoda</taxon>
        <taxon>Chromadorea</taxon>
        <taxon>Rhabditida</taxon>
        <taxon>Tylenchina</taxon>
        <taxon>Panagrolaimomorpha</taxon>
        <taxon>Strongyloidoidea</taxon>
        <taxon>Steinernematidae</taxon>
        <taxon>Steinernema</taxon>
    </lineage>
</organism>
<reference evidence="2 3" key="2">
    <citation type="journal article" date="2019" name="G3 (Bethesda)">
        <title>Hybrid Assembly of the Genome of the Entomopathogenic Nematode Steinernema carpocapsae Identifies the X-Chromosome.</title>
        <authorList>
            <person name="Serra L."/>
            <person name="Macchietto M."/>
            <person name="Macias-Munoz A."/>
            <person name="McGill C.J."/>
            <person name="Rodriguez I.M."/>
            <person name="Rodriguez B."/>
            <person name="Murad R."/>
            <person name="Mortazavi A."/>
        </authorList>
    </citation>
    <scope>NUCLEOTIDE SEQUENCE [LARGE SCALE GENOMIC DNA]</scope>
    <source>
        <strain evidence="2 3">ALL</strain>
    </source>
</reference>
<dbReference type="Proteomes" id="UP000298663">
    <property type="component" value="Unassembled WGS sequence"/>
</dbReference>
<evidence type="ECO:0000256" key="1">
    <source>
        <dbReference type="SAM" id="MobiDB-lite"/>
    </source>
</evidence>
<evidence type="ECO:0000313" key="2">
    <source>
        <dbReference type="EMBL" id="TKR63297.1"/>
    </source>
</evidence>
<feature type="region of interest" description="Disordered" evidence="1">
    <location>
        <begin position="41"/>
        <end position="76"/>
    </location>
</feature>
<keyword evidence="3" id="KW-1185">Reference proteome</keyword>
<sequence length="76" mass="8803">MSLVKSNMAAVKKAGGKKKQTKQNADLNDLDKILKEIEATEATKKGKKMRQLQTRSRPPRWKRRLRRKPSLRTSRS</sequence>
<name>A0A4U5M3I8_STECR</name>
<dbReference type="AlphaFoldDB" id="A0A4U5M3I8"/>
<evidence type="ECO:0000313" key="3">
    <source>
        <dbReference type="Proteomes" id="UP000298663"/>
    </source>
</evidence>
<feature type="region of interest" description="Disordered" evidence="1">
    <location>
        <begin position="1"/>
        <end position="24"/>
    </location>
</feature>
<gene>
    <name evidence="2" type="ORF">L596_027143</name>
</gene>
<comment type="caution">
    <text evidence="2">The sequence shown here is derived from an EMBL/GenBank/DDBJ whole genome shotgun (WGS) entry which is preliminary data.</text>
</comment>
<reference evidence="2 3" key="1">
    <citation type="journal article" date="2015" name="Genome Biol.">
        <title>Comparative genomics of Steinernema reveals deeply conserved gene regulatory networks.</title>
        <authorList>
            <person name="Dillman A.R."/>
            <person name="Macchietto M."/>
            <person name="Porter C.F."/>
            <person name="Rogers A."/>
            <person name="Williams B."/>
            <person name="Antoshechkin I."/>
            <person name="Lee M.M."/>
            <person name="Goodwin Z."/>
            <person name="Lu X."/>
            <person name="Lewis E.E."/>
            <person name="Goodrich-Blair H."/>
            <person name="Stock S.P."/>
            <person name="Adams B.J."/>
            <person name="Sternberg P.W."/>
            <person name="Mortazavi A."/>
        </authorList>
    </citation>
    <scope>NUCLEOTIDE SEQUENCE [LARGE SCALE GENOMIC DNA]</scope>
    <source>
        <strain evidence="2 3">ALL</strain>
    </source>
</reference>
<dbReference type="EMBL" id="AZBU02000010">
    <property type="protein sequence ID" value="TKR63297.1"/>
    <property type="molecule type" value="Genomic_DNA"/>
</dbReference>
<protein>
    <submittedName>
        <fullName evidence="2">Uncharacterized protein</fullName>
    </submittedName>
</protein>
<accession>A0A4U5M3I8</accession>
<feature type="compositionally biased region" description="Basic residues" evidence="1">
    <location>
        <begin position="57"/>
        <end position="76"/>
    </location>
</feature>
<proteinExistence type="predicted"/>